<dbReference type="OrthoDB" id="444945at2759"/>
<dbReference type="EMBL" id="MU155130">
    <property type="protein sequence ID" value="KAF9486532.1"/>
    <property type="molecule type" value="Genomic_DNA"/>
</dbReference>
<organism evidence="1 2">
    <name type="scientific">Pholiota conissans</name>
    <dbReference type="NCBI Taxonomy" id="109636"/>
    <lineage>
        <taxon>Eukaryota</taxon>
        <taxon>Fungi</taxon>
        <taxon>Dikarya</taxon>
        <taxon>Basidiomycota</taxon>
        <taxon>Agaricomycotina</taxon>
        <taxon>Agaricomycetes</taxon>
        <taxon>Agaricomycetidae</taxon>
        <taxon>Agaricales</taxon>
        <taxon>Agaricineae</taxon>
        <taxon>Strophariaceae</taxon>
        <taxon>Pholiota</taxon>
    </lineage>
</organism>
<gene>
    <name evidence="1" type="ORF">BDN70DRAFT_19620</name>
</gene>
<evidence type="ECO:0000313" key="1">
    <source>
        <dbReference type="EMBL" id="KAF9486532.1"/>
    </source>
</evidence>
<dbReference type="AlphaFoldDB" id="A0A9P6D0N4"/>
<evidence type="ECO:0000313" key="2">
    <source>
        <dbReference type="Proteomes" id="UP000807469"/>
    </source>
</evidence>
<name>A0A9P6D0N4_9AGAR</name>
<keyword evidence="2" id="KW-1185">Reference proteome</keyword>
<proteinExistence type="predicted"/>
<sequence>MEEETGTSSSSDVRSIPESLSFRLVLCASRLPHIRICTVLSHSSMYYFIKAKRSIAYEIRKAISHR</sequence>
<protein>
    <submittedName>
        <fullName evidence="1">Uncharacterized protein</fullName>
    </submittedName>
</protein>
<accession>A0A9P6D0N4</accession>
<dbReference type="Proteomes" id="UP000807469">
    <property type="component" value="Unassembled WGS sequence"/>
</dbReference>
<comment type="caution">
    <text evidence="1">The sequence shown here is derived from an EMBL/GenBank/DDBJ whole genome shotgun (WGS) entry which is preliminary data.</text>
</comment>
<reference evidence="1" key="1">
    <citation type="submission" date="2020-11" db="EMBL/GenBank/DDBJ databases">
        <authorList>
            <consortium name="DOE Joint Genome Institute"/>
            <person name="Ahrendt S."/>
            <person name="Riley R."/>
            <person name="Andreopoulos W."/>
            <person name="Labutti K."/>
            <person name="Pangilinan J."/>
            <person name="Ruiz-Duenas F.J."/>
            <person name="Barrasa J.M."/>
            <person name="Sanchez-Garcia M."/>
            <person name="Camarero S."/>
            <person name="Miyauchi S."/>
            <person name="Serrano A."/>
            <person name="Linde D."/>
            <person name="Babiker R."/>
            <person name="Drula E."/>
            <person name="Ayuso-Fernandez I."/>
            <person name="Pacheco R."/>
            <person name="Padilla G."/>
            <person name="Ferreira P."/>
            <person name="Barriuso J."/>
            <person name="Kellner H."/>
            <person name="Castanera R."/>
            <person name="Alfaro M."/>
            <person name="Ramirez L."/>
            <person name="Pisabarro A.G."/>
            <person name="Kuo A."/>
            <person name="Tritt A."/>
            <person name="Lipzen A."/>
            <person name="He G."/>
            <person name="Yan M."/>
            <person name="Ng V."/>
            <person name="Cullen D."/>
            <person name="Martin F."/>
            <person name="Rosso M.-N."/>
            <person name="Henrissat B."/>
            <person name="Hibbett D."/>
            <person name="Martinez A.T."/>
            <person name="Grigoriev I.V."/>
        </authorList>
    </citation>
    <scope>NUCLEOTIDE SEQUENCE</scope>
    <source>
        <strain evidence="1">CIRM-BRFM 674</strain>
    </source>
</reference>